<organism evidence="1 2">
    <name type="scientific">Candidatus Terrybacteria bacterium RIFCSPHIGHO2_02_41_19</name>
    <dbReference type="NCBI Taxonomy" id="1802364"/>
    <lineage>
        <taxon>Bacteria</taxon>
        <taxon>Candidatus Terryibacteriota</taxon>
    </lineage>
</organism>
<accession>A0A1G2PSL2</accession>
<gene>
    <name evidence="1" type="ORF">A2W59_00860</name>
</gene>
<reference evidence="1 2" key="1">
    <citation type="journal article" date="2016" name="Nat. Commun.">
        <title>Thousands of microbial genomes shed light on interconnected biogeochemical processes in an aquifer system.</title>
        <authorList>
            <person name="Anantharaman K."/>
            <person name="Brown C.T."/>
            <person name="Hug L.A."/>
            <person name="Sharon I."/>
            <person name="Castelle C.J."/>
            <person name="Probst A.J."/>
            <person name="Thomas B.C."/>
            <person name="Singh A."/>
            <person name="Wilkins M.J."/>
            <person name="Karaoz U."/>
            <person name="Brodie E.L."/>
            <person name="Williams K.H."/>
            <person name="Hubbard S.S."/>
            <person name="Banfield J.F."/>
        </authorList>
    </citation>
    <scope>NUCLEOTIDE SEQUENCE [LARGE SCALE GENOMIC DNA]</scope>
</reference>
<protein>
    <submittedName>
        <fullName evidence="1">Uncharacterized protein</fullName>
    </submittedName>
</protein>
<dbReference type="EMBL" id="MHSU01000010">
    <property type="protein sequence ID" value="OHA50739.1"/>
    <property type="molecule type" value="Genomic_DNA"/>
</dbReference>
<proteinExistence type="predicted"/>
<evidence type="ECO:0000313" key="1">
    <source>
        <dbReference type="EMBL" id="OHA50739.1"/>
    </source>
</evidence>
<comment type="caution">
    <text evidence="1">The sequence shown here is derived from an EMBL/GenBank/DDBJ whole genome shotgun (WGS) entry which is preliminary data.</text>
</comment>
<evidence type="ECO:0000313" key="2">
    <source>
        <dbReference type="Proteomes" id="UP000178646"/>
    </source>
</evidence>
<name>A0A1G2PSL2_9BACT</name>
<dbReference type="Proteomes" id="UP000178646">
    <property type="component" value="Unassembled WGS sequence"/>
</dbReference>
<dbReference type="AlphaFoldDB" id="A0A1G2PSL2"/>
<sequence>MGQYEILTNSGKYYEVVEIFLCTKLTPMTLSVFLFLQEKKNSIFRPQKKLLKLGKFGLAGLPL</sequence>